<comment type="caution">
    <text evidence="2">The sequence shown here is derived from an EMBL/GenBank/DDBJ whole genome shotgun (WGS) entry which is preliminary data.</text>
</comment>
<evidence type="ECO:0000259" key="1">
    <source>
        <dbReference type="PROSITE" id="PS50995"/>
    </source>
</evidence>
<dbReference type="GO" id="GO:0003700">
    <property type="term" value="F:DNA-binding transcription factor activity"/>
    <property type="evidence" value="ECO:0007669"/>
    <property type="project" value="InterPro"/>
</dbReference>
<dbReference type="InterPro" id="IPR036388">
    <property type="entry name" value="WH-like_DNA-bd_sf"/>
</dbReference>
<feature type="domain" description="HTH marR-type" evidence="1">
    <location>
        <begin position="7"/>
        <end position="143"/>
    </location>
</feature>
<dbReference type="InterPro" id="IPR039422">
    <property type="entry name" value="MarR/SlyA-like"/>
</dbReference>
<dbReference type="GO" id="GO:0006950">
    <property type="term" value="P:response to stress"/>
    <property type="evidence" value="ECO:0007669"/>
    <property type="project" value="TreeGrafter"/>
</dbReference>
<gene>
    <name evidence="2" type="ORF">CVM73_14685</name>
</gene>
<dbReference type="OrthoDB" id="32523at2"/>
<accession>A0A2M8R9M1</accession>
<organism evidence="2 3">
    <name type="scientific">Bradyrhizobium forestalis</name>
    <dbReference type="NCBI Taxonomy" id="1419263"/>
    <lineage>
        <taxon>Bacteria</taxon>
        <taxon>Pseudomonadati</taxon>
        <taxon>Pseudomonadota</taxon>
        <taxon>Alphaproteobacteria</taxon>
        <taxon>Hyphomicrobiales</taxon>
        <taxon>Nitrobacteraceae</taxon>
        <taxon>Bradyrhizobium</taxon>
    </lineage>
</organism>
<dbReference type="SMART" id="SM00347">
    <property type="entry name" value="HTH_MARR"/>
    <property type="match status" value="1"/>
</dbReference>
<dbReference type="Pfam" id="PF01047">
    <property type="entry name" value="MarR"/>
    <property type="match status" value="1"/>
</dbReference>
<dbReference type="EMBL" id="PGVG01000010">
    <property type="protein sequence ID" value="PJG54479.1"/>
    <property type="molecule type" value="Genomic_DNA"/>
</dbReference>
<proteinExistence type="predicted"/>
<dbReference type="PROSITE" id="PS50995">
    <property type="entry name" value="HTH_MARR_2"/>
    <property type="match status" value="1"/>
</dbReference>
<dbReference type="AlphaFoldDB" id="A0A2M8R9M1"/>
<dbReference type="SUPFAM" id="SSF46785">
    <property type="entry name" value="Winged helix' DNA-binding domain"/>
    <property type="match status" value="1"/>
</dbReference>
<dbReference type="Proteomes" id="UP000231194">
    <property type="component" value="Unassembled WGS sequence"/>
</dbReference>
<name>A0A2M8R9M1_9BRAD</name>
<dbReference type="Gene3D" id="1.10.10.10">
    <property type="entry name" value="Winged helix-like DNA-binding domain superfamily/Winged helix DNA-binding domain"/>
    <property type="match status" value="1"/>
</dbReference>
<reference evidence="2 3" key="1">
    <citation type="submission" date="2017-11" db="EMBL/GenBank/DDBJ databases">
        <title>Bradyrhizobium forestalis sp. nov., an efficient nitrogen-fixing bacterium isolated from nodules of forest legume species in the Amazon.</title>
        <authorList>
            <person name="Costa E.M."/>
            <person name="Guimaraes A."/>
            <person name="Carvalho T.S."/>
            <person name="Rodrigues T.L."/>
            <person name="Ribeiro P.R.A."/>
            <person name="Lebbe L."/>
            <person name="Willems A."/>
            <person name="Moreira F.M.S."/>
        </authorList>
    </citation>
    <scope>NUCLEOTIDE SEQUENCE [LARGE SCALE GENOMIC DNA]</scope>
    <source>
        <strain evidence="2 3">INPA54B</strain>
    </source>
</reference>
<dbReference type="PANTHER" id="PTHR33164">
    <property type="entry name" value="TRANSCRIPTIONAL REGULATOR, MARR FAMILY"/>
    <property type="match status" value="1"/>
</dbReference>
<dbReference type="InterPro" id="IPR000835">
    <property type="entry name" value="HTH_MarR-typ"/>
</dbReference>
<keyword evidence="3" id="KW-1185">Reference proteome</keyword>
<protein>
    <submittedName>
        <fullName evidence="2">Transcriptional regulator</fullName>
    </submittedName>
</protein>
<dbReference type="InterPro" id="IPR036390">
    <property type="entry name" value="WH_DNA-bd_sf"/>
</dbReference>
<dbReference type="PANTHER" id="PTHR33164:SF106">
    <property type="entry name" value="TRANSCRIPTIONAL REGULATORY PROTEIN"/>
    <property type="match status" value="1"/>
</dbReference>
<sequence>MSRTKARAALLQELEAAMRRSSAQGVLYGQTVANVAGIANSDLECMDILYLEGRVTAGRLAEVTGLTTGAITGVIDRLEKAGLVRRERDEADRRKVFIAVVPEAAMKIGQFYVPMQQAMEKVFAGYSEEELRLLLRFANEGYKGVLAATEALKSLLDTPPEKRPDLKLKKLRPNP</sequence>
<dbReference type="PRINTS" id="PR00598">
    <property type="entry name" value="HTHMARR"/>
</dbReference>
<evidence type="ECO:0000313" key="2">
    <source>
        <dbReference type="EMBL" id="PJG54479.1"/>
    </source>
</evidence>
<evidence type="ECO:0000313" key="3">
    <source>
        <dbReference type="Proteomes" id="UP000231194"/>
    </source>
</evidence>